<dbReference type="InterPro" id="IPR035892">
    <property type="entry name" value="C2_domain_sf"/>
</dbReference>
<feature type="compositionally biased region" description="Polar residues" evidence="3">
    <location>
        <begin position="11"/>
        <end position="23"/>
    </location>
</feature>
<keyword evidence="4" id="KW-0812">Transmembrane</keyword>
<evidence type="ECO:0000313" key="5">
    <source>
        <dbReference type="EMBL" id="POI35790.1"/>
    </source>
</evidence>
<accession>A0A2P4THG5</accession>
<dbReference type="Proteomes" id="UP000237246">
    <property type="component" value="Unassembled WGS sequence"/>
</dbReference>
<dbReference type="PANTHER" id="PTHR12187:SF3">
    <property type="entry name" value="INOSITOL POLYPHOSPHATE 4-PHOSPHATASE TYPE II"/>
    <property type="match status" value="1"/>
</dbReference>
<evidence type="ECO:0000256" key="3">
    <source>
        <dbReference type="SAM" id="MobiDB-lite"/>
    </source>
</evidence>
<name>A0A2P4THG5_BAMTH</name>
<keyword evidence="2" id="KW-0443">Lipid metabolism</keyword>
<keyword evidence="1" id="KW-0378">Hydrolase</keyword>
<comment type="caution">
    <text evidence="5">The sequence shown here is derived from an EMBL/GenBank/DDBJ whole genome shotgun (WGS) entry which is preliminary data.</text>
</comment>
<dbReference type="AlphaFoldDB" id="A0A2P4THG5"/>
<keyword evidence="4" id="KW-1133">Transmembrane helix</keyword>
<dbReference type="OrthoDB" id="159395at2759"/>
<evidence type="ECO:0008006" key="7">
    <source>
        <dbReference type="Google" id="ProtNLM"/>
    </source>
</evidence>
<dbReference type="GO" id="GO:0016316">
    <property type="term" value="F:phosphatidylinositol-3,4-bisphosphate 4-phosphatase activity"/>
    <property type="evidence" value="ECO:0007669"/>
    <property type="project" value="InterPro"/>
</dbReference>
<keyword evidence="6" id="KW-1185">Reference proteome</keyword>
<protein>
    <recommendedName>
        <fullName evidence="7">Phosphatidylinositol-3,4-bisphosphate 4-phosphatase</fullName>
    </recommendedName>
</protein>
<evidence type="ECO:0000256" key="4">
    <source>
        <dbReference type="SAM" id="Phobius"/>
    </source>
</evidence>
<evidence type="ECO:0000256" key="2">
    <source>
        <dbReference type="ARBA" id="ARBA00023098"/>
    </source>
</evidence>
<keyword evidence="4" id="KW-0472">Membrane</keyword>
<feature type="region of interest" description="Disordered" evidence="3">
    <location>
        <begin position="1"/>
        <end position="23"/>
    </location>
</feature>
<organism evidence="5 6">
    <name type="scientific">Bambusicola thoracicus</name>
    <name type="common">Chinese bamboo-partridge</name>
    <name type="synonym">Perdix thoracica</name>
    <dbReference type="NCBI Taxonomy" id="9083"/>
    <lineage>
        <taxon>Eukaryota</taxon>
        <taxon>Metazoa</taxon>
        <taxon>Chordata</taxon>
        <taxon>Craniata</taxon>
        <taxon>Vertebrata</taxon>
        <taxon>Euteleostomi</taxon>
        <taxon>Archelosauria</taxon>
        <taxon>Archosauria</taxon>
        <taxon>Dinosauria</taxon>
        <taxon>Saurischia</taxon>
        <taxon>Theropoda</taxon>
        <taxon>Coelurosauria</taxon>
        <taxon>Aves</taxon>
        <taxon>Neognathae</taxon>
        <taxon>Galloanserae</taxon>
        <taxon>Galliformes</taxon>
        <taxon>Phasianidae</taxon>
        <taxon>Perdicinae</taxon>
        <taxon>Bambusicola</taxon>
    </lineage>
</organism>
<gene>
    <name evidence="5" type="ORF">CIB84_000458</name>
</gene>
<feature type="compositionally biased region" description="Basic and acidic residues" evidence="3">
    <location>
        <begin position="1"/>
        <end position="10"/>
    </location>
</feature>
<dbReference type="GO" id="GO:0005737">
    <property type="term" value="C:cytoplasm"/>
    <property type="evidence" value="ECO:0007669"/>
    <property type="project" value="TreeGrafter"/>
</dbReference>
<dbReference type="InterPro" id="IPR039034">
    <property type="entry name" value="INPP4"/>
</dbReference>
<proteinExistence type="predicted"/>
<evidence type="ECO:0000256" key="1">
    <source>
        <dbReference type="ARBA" id="ARBA00022801"/>
    </source>
</evidence>
<dbReference type="PANTHER" id="PTHR12187">
    <property type="entry name" value="AGAP000124-PA"/>
    <property type="match status" value="1"/>
</dbReference>
<feature type="transmembrane region" description="Helical" evidence="4">
    <location>
        <begin position="129"/>
        <end position="155"/>
    </location>
</feature>
<dbReference type="SUPFAM" id="SSF49562">
    <property type="entry name" value="C2 domain (Calcium/lipid-binding domain, CaLB)"/>
    <property type="match status" value="1"/>
</dbReference>
<sequence>MEIKEERASDEAQQFLPSSQVDSLGEPQLTSIQRIANEPKLEFSLACKDLVASTRDRKLNTFIQVSVVHPAEHVLTRHSSTEIVEGTRDPLFLTGVTFPPEYPIYEETKIKLTVYDVKDKSQDTKHWSICIFVAIELRMLMMMVTLLAVISYYYLGSDNFIQILMVLAAEAVNHAEFGPGPKSCEVLNCNAVDHYVDMACIISTMVHTTALPDHKEPRTDVGVFYEGDFDARNIYSVVG</sequence>
<evidence type="ECO:0000313" key="6">
    <source>
        <dbReference type="Proteomes" id="UP000237246"/>
    </source>
</evidence>
<dbReference type="EMBL" id="PPHD01000208">
    <property type="protein sequence ID" value="POI35790.1"/>
    <property type="molecule type" value="Genomic_DNA"/>
</dbReference>
<reference evidence="5 6" key="1">
    <citation type="submission" date="2018-01" db="EMBL/GenBank/DDBJ databases">
        <title>Comparison of the Chinese Bamboo Partridge and Red Junglefowl genome sequences highlights the importance of demography in genome evolution.</title>
        <authorList>
            <person name="Tiley G.P."/>
            <person name="Kimball R.T."/>
            <person name="Braun E.L."/>
            <person name="Burleigh J.G."/>
        </authorList>
    </citation>
    <scope>NUCLEOTIDE SEQUENCE [LARGE SCALE GENOMIC DNA]</scope>
    <source>
        <strain evidence="5">RTK389</strain>
        <tissue evidence="5">Blood</tissue>
    </source>
</reference>